<comment type="caution">
    <text evidence="1">The sequence shown here is derived from an EMBL/GenBank/DDBJ whole genome shotgun (WGS) entry which is preliminary data.</text>
</comment>
<evidence type="ECO:0000313" key="1">
    <source>
        <dbReference type="EMBL" id="KAG5290302.1"/>
    </source>
</evidence>
<sequence length="104" mass="11737">MCSGPFILIKKSCWRFFLSSRSKIHTLYIGKTLRLPKPPSRTWRHKGARPPIGPHILHCLRRTRFGSRSKPGNTRATAPVLRCLTGPLCLSSITFTKNPLEAGR</sequence>
<reference evidence="1 2" key="1">
    <citation type="submission" date="2021-01" db="EMBL/GenBank/DDBJ databases">
        <title>Chromosome-level genome assembly of a human fungal pathogen reveals clustering of transcriptionally co-regulated genes.</title>
        <authorList>
            <person name="Voorhies M."/>
            <person name="Cohen S."/>
            <person name="Shea T.P."/>
            <person name="Petrus S."/>
            <person name="Munoz J.F."/>
            <person name="Poplawski S."/>
            <person name="Goldman W.E."/>
            <person name="Michael T."/>
            <person name="Cuomo C.A."/>
            <person name="Sil A."/>
            <person name="Beyhan S."/>
        </authorList>
    </citation>
    <scope>NUCLEOTIDE SEQUENCE [LARGE SCALE GENOMIC DNA]</scope>
    <source>
        <strain evidence="1 2">G184AR</strain>
    </source>
</reference>
<protein>
    <submittedName>
        <fullName evidence="1">Uncharacterized protein</fullName>
    </submittedName>
</protein>
<proteinExistence type="predicted"/>
<name>A0A8H7YF40_AJECA</name>
<accession>A0A8H7YF40</accession>
<gene>
    <name evidence="1" type="ORF">I7I52_07288</name>
</gene>
<dbReference type="AlphaFoldDB" id="A0A8H7YF40"/>
<dbReference type="EMBL" id="JAEVHI010000005">
    <property type="protein sequence ID" value="KAG5290302.1"/>
    <property type="molecule type" value="Genomic_DNA"/>
</dbReference>
<dbReference type="Proteomes" id="UP000670092">
    <property type="component" value="Unassembled WGS sequence"/>
</dbReference>
<dbReference type="VEuPathDB" id="FungiDB:I7I52_07288"/>
<evidence type="ECO:0000313" key="2">
    <source>
        <dbReference type="Proteomes" id="UP000670092"/>
    </source>
</evidence>
<organism evidence="1 2">
    <name type="scientific">Ajellomyces capsulatus</name>
    <name type="common">Darling's disease fungus</name>
    <name type="synonym">Histoplasma capsulatum</name>
    <dbReference type="NCBI Taxonomy" id="5037"/>
    <lineage>
        <taxon>Eukaryota</taxon>
        <taxon>Fungi</taxon>
        <taxon>Dikarya</taxon>
        <taxon>Ascomycota</taxon>
        <taxon>Pezizomycotina</taxon>
        <taxon>Eurotiomycetes</taxon>
        <taxon>Eurotiomycetidae</taxon>
        <taxon>Onygenales</taxon>
        <taxon>Ajellomycetaceae</taxon>
        <taxon>Histoplasma</taxon>
    </lineage>
</organism>